<dbReference type="InterPro" id="IPR036291">
    <property type="entry name" value="NAD(P)-bd_dom_sf"/>
</dbReference>
<dbReference type="PANTHER" id="PTHR43431">
    <property type="entry name" value="OXIDOREDUCTASE, SHORT CHAIN DEHYDROGENASE/REDUCTASE FAMILY (AFU_ORTHOLOGUE AFUA_5G14000)"/>
    <property type="match status" value="1"/>
</dbReference>
<sequence length="233" mass="26178">MSKRICLVTGVGPGTGTSMVKKFSKGDYRTLMLSRSKERLSELEKIVPNSRSFPCDVSNEIDMEQTINQIKSEEGIPDVLIHNAVRGSRGNFLEIKTKDLLKNFEINTMGLLYLVRGFAKEMIARGSGSIIVTGNTSARRGKAWFANTAPTKAAQRILAESMARELGPRGIHVAYILIDAVIDLGWTREIWSEKPDDFFIQPNAIAEEAWHLVNQKKSAWTFDVEIRPHAEKW</sequence>
<dbReference type="AlphaFoldDB" id="A0A381USR8"/>
<dbReference type="SUPFAM" id="SSF51735">
    <property type="entry name" value="NAD(P)-binding Rossmann-fold domains"/>
    <property type="match status" value="1"/>
</dbReference>
<gene>
    <name evidence="1" type="ORF">METZ01_LOCUS83231</name>
</gene>
<name>A0A381USR8_9ZZZZ</name>
<proteinExistence type="predicted"/>
<dbReference type="PANTHER" id="PTHR43431:SF7">
    <property type="entry name" value="OXIDOREDUCTASE, SHORT CHAIN DEHYDROGENASE_REDUCTASE FAMILY (AFU_ORTHOLOGUE AFUA_5G14000)"/>
    <property type="match status" value="1"/>
</dbReference>
<reference evidence="1" key="1">
    <citation type="submission" date="2018-05" db="EMBL/GenBank/DDBJ databases">
        <authorList>
            <person name="Lanie J.A."/>
            <person name="Ng W.-L."/>
            <person name="Kazmierczak K.M."/>
            <person name="Andrzejewski T.M."/>
            <person name="Davidsen T.M."/>
            <person name="Wayne K.J."/>
            <person name="Tettelin H."/>
            <person name="Glass J.I."/>
            <person name="Rusch D."/>
            <person name="Podicherti R."/>
            <person name="Tsui H.-C.T."/>
            <person name="Winkler M.E."/>
        </authorList>
    </citation>
    <scope>NUCLEOTIDE SEQUENCE</scope>
</reference>
<protein>
    <recommendedName>
        <fullName evidence="2">Short-chain dehydrogenase</fullName>
    </recommendedName>
</protein>
<dbReference type="InterPro" id="IPR002347">
    <property type="entry name" value="SDR_fam"/>
</dbReference>
<evidence type="ECO:0000313" key="1">
    <source>
        <dbReference type="EMBL" id="SVA30377.1"/>
    </source>
</evidence>
<dbReference type="Gene3D" id="3.40.50.720">
    <property type="entry name" value="NAD(P)-binding Rossmann-like Domain"/>
    <property type="match status" value="1"/>
</dbReference>
<evidence type="ECO:0008006" key="2">
    <source>
        <dbReference type="Google" id="ProtNLM"/>
    </source>
</evidence>
<dbReference type="EMBL" id="UINC01006915">
    <property type="protein sequence ID" value="SVA30377.1"/>
    <property type="molecule type" value="Genomic_DNA"/>
</dbReference>
<dbReference type="Pfam" id="PF00106">
    <property type="entry name" value="adh_short"/>
    <property type="match status" value="1"/>
</dbReference>
<dbReference type="PRINTS" id="PR00081">
    <property type="entry name" value="GDHRDH"/>
</dbReference>
<accession>A0A381USR8</accession>
<organism evidence="1">
    <name type="scientific">marine metagenome</name>
    <dbReference type="NCBI Taxonomy" id="408172"/>
    <lineage>
        <taxon>unclassified sequences</taxon>
        <taxon>metagenomes</taxon>
        <taxon>ecological metagenomes</taxon>
    </lineage>
</organism>